<dbReference type="HOGENOM" id="CLU_043858_1_1_1"/>
<evidence type="ECO:0000313" key="2">
    <source>
        <dbReference type="EMBL" id="KIW39839.1"/>
    </source>
</evidence>
<reference evidence="2 3" key="1">
    <citation type="submission" date="2015-01" db="EMBL/GenBank/DDBJ databases">
        <title>The Genome Sequence of Exophiala oligosperma CBS72588.</title>
        <authorList>
            <consortium name="The Broad Institute Genomics Platform"/>
            <person name="Cuomo C."/>
            <person name="de Hoog S."/>
            <person name="Gorbushina A."/>
            <person name="Stielow B."/>
            <person name="Teixiera M."/>
            <person name="Abouelleil A."/>
            <person name="Chapman S.B."/>
            <person name="Priest M."/>
            <person name="Young S.K."/>
            <person name="Wortman J."/>
            <person name="Nusbaum C."/>
            <person name="Birren B."/>
        </authorList>
    </citation>
    <scope>NUCLEOTIDE SEQUENCE [LARGE SCALE GENOMIC DNA]</scope>
    <source>
        <strain evidence="2 3">CBS 72588</strain>
    </source>
</reference>
<keyword evidence="3" id="KW-1185">Reference proteome</keyword>
<proteinExistence type="predicted"/>
<dbReference type="AlphaFoldDB" id="A0A0D2DWE0"/>
<sequence>MAILSSSGQESSIICAYAFPFTSSSTSTSLEGVFDLRAPHPALGPEQRQRAIRAFVAVIEACEPLQKHKPYKHVTLVRLTYEYARSETSRDNFLHFFFEHTQIPMDDSLSRSVPTVDYEPQLIAFAETLFENFFLPSSTRKTPQPSPAALSDLQSAQNLTGTTRRLANLRRDCLIRDRHRCVISRSFDRKEAARRVTQDGTGEACDDEGILLGETGNTIATLEVAHIIPHSLMNVSVGEQNLNESKKVALAILNMFDDGVIYLLEGDDIDRTRNAITLTMEFHHLFGCFEVYFEPYGGQAHTYRIDSVHEDFMRPSILPISNRTLFLTDNRTIDPPSPRLLAIHAAIAHILYLSAAGQYINDILDDLDQGEISADGSTPLGQFTALRVYGWWDGRIHAY</sequence>
<dbReference type="Proteomes" id="UP000053342">
    <property type="component" value="Unassembled WGS sequence"/>
</dbReference>
<protein>
    <recommendedName>
        <fullName evidence="1">HNH nuclease domain-containing protein</fullName>
    </recommendedName>
</protein>
<dbReference type="OrthoDB" id="2104739at2759"/>
<name>A0A0D2DWE0_9EURO</name>
<gene>
    <name evidence="2" type="ORF">PV06_08413</name>
</gene>
<dbReference type="STRING" id="215243.A0A0D2DWE0"/>
<accession>A0A0D2DWE0</accession>
<dbReference type="VEuPathDB" id="FungiDB:PV06_08413"/>
<feature type="domain" description="HNH nuclease" evidence="1">
    <location>
        <begin position="208"/>
        <end position="293"/>
    </location>
</feature>
<evidence type="ECO:0000259" key="1">
    <source>
        <dbReference type="Pfam" id="PF13391"/>
    </source>
</evidence>
<dbReference type="InterPro" id="IPR003615">
    <property type="entry name" value="HNH_nuc"/>
</dbReference>
<dbReference type="Pfam" id="PF13391">
    <property type="entry name" value="HNH_2"/>
    <property type="match status" value="1"/>
</dbReference>
<dbReference type="EMBL" id="KN847339">
    <property type="protein sequence ID" value="KIW39839.1"/>
    <property type="molecule type" value="Genomic_DNA"/>
</dbReference>
<evidence type="ECO:0000313" key="3">
    <source>
        <dbReference type="Proteomes" id="UP000053342"/>
    </source>
</evidence>
<dbReference type="GeneID" id="27360487"/>
<dbReference type="RefSeq" id="XP_016260055.1">
    <property type="nucleotide sequence ID" value="XM_016409747.1"/>
</dbReference>
<organism evidence="2 3">
    <name type="scientific">Exophiala oligosperma</name>
    <dbReference type="NCBI Taxonomy" id="215243"/>
    <lineage>
        <taxon>Eukaryota</taxon>
        <taxon>Fungi</taxon>
        <taxon>Dikarya</taxon>
        <taxon>Ascomycota</taxon>
        <taxon>Pezizomycotina</taxon>
        <taxon>Eurotiomycetes</taxon>
        <taxon>Chaetothyriomycetidae</taxon>
        <taxon>Chaetothyriales</taxon>
        <taxon>Herpotrichiellaceae</taxon>
        <taxon>Exophiala</taxon>
    </lineage>
</organism>